<accession>A0A078MC08</accession>
<reference evidence="2 3" key="1">
    <citation type="submission" date="2014-07" db="EMBL/GenBank/DDBJ databases">
        <authorList>
            <person name="Urmite Genomes Urmite Genomes"/>
        </authorList>
    </citation>
    <scope>NUCLEOTIDE SEQUENCE [LARGE SCALE GENOMIC DNA]</scope>
    <source>
        <strain evidence="2 3">13MG44_air</strain>
    </source>
</reference>
<feature type="transmembrane region" description="Helical" evidence="1">
    <location>
        <begin position="12"/>
        <end position="43"/>
    </location>
</feature>
<dbReference type="eggNOG" id="COG4241">
    <property type="taxonomic scope" value="Bacteria"/>
</dbReference>
<feature type="transmembrane region" description="Helical" evidence="1">
    <location>
        <begin position="55"/>
        <end position="82"/>
    </location>
</feature>
<evidence type="ECO:0000313" key="3">
    <source>
        <dbReference type="Proteomes" id="UP000044136"/>
    </source>
</evidence>
<dbReference type="PANTHER" id="PTHR41324:SF1">
    <property type="entry name" value="DUF2232 DOMAIN-CONTAINING PROTEIN"/>
    <property type="match status" value="1"/>
</dbReference>
<dbReference type="Proteomes" id="UP000044136">
    <property type="component" value="Unassembled WGS sequence"/>
</dbReference>
<keyword evidence="1" id="KW-1133">Transmembrane helix</keyword>
<gene>
    <name evidence="2" type="ORF">BN1048_01642</name>
</gene>
<protein>
    <recommendedName>
        <fullName evidence="4">DUF2232 domain-containing protein</fullName>
    </recommendedName>
</protein>
<dbReference type="AlphaFoldDB" id="A0A078MC08"/>
<dbReference type="EMBL" id="CCSE01000001">
    <property type="protein sequence ID" value="CEA02221.1"/>
    <property type="molecule type" value="Genomic_DNA"/>
</dbReference>
<proteinExistence type="predicted"/>
<dbReference type="STRING" id="1461582.BN1048_01642"/>
<feature type="transmembrane region" description="Helical" evidence="1">
    <location>
        <begin position="242"/>
        <end position="262"/>
    </location>
</feature>
<name>A0A078MC08_9STAP</name>
<sequence>MNKKISTGTLTLTLLAVVAYIMLTEITLIFGTVVMPFAVYLLLKIRQQSKLNYRVLFFSFLIPAMLFLSPLASGSFIILYIITSILGTTLDKKMSQEITLFYTTFGIGLSTMATVVVMQMLGFLRPLSDIYSTFRSWYKEQLETVSGLTTGVMDADIILQSLDLYFRNLPAFLIIGSFFLALYIILMVRILPQDGGKMWHYRSFDKWIMPRMLLYLYLIIFIVMLFSGSWEESTVSLFSNVSLVLEWALFIHGLAFAYYFMLTKKLNKVLAVIILIPLVLFRPITVLIGLFEMIFRIRLIMALRRK</sequence>
<feature type="transmembrane region" description="Helical" evidence="1">
    <location>
        <begin position="102"/>
        <end position="124"/>
    </location>
</feature>
<dbReference type="Pfam" id="PF09991">
    <property type="entry name" value="DUF2232"/>
    <property type="match status" value="1"/>
</dbReference>
<feature type="transmembrane region" description="Helical" evidence="1">
    <location>
        <begin position="172"/>
        <end position="191"/>
    </location>
</feature>
<keyword evidence="1" id="KW-0472">Membrane</keyword>
<evidence type="ECO:0000313" key="2">
    <source>
        <dbReference type="EMBL" id="CEA02221.1"/>
    </source>
</evidence>
<dbReference type="InterPro" id="IPR018710">
    <property type="entry name" value="DUF2232"/>
</dbReference>
<evidence type="ECO:0000256" key="1">
    <source>
        <dbReference type="SAM" id="Phobius"/>
    </source>
</evidence>
<dbReference type="RefSeq" id="WP_052108898.1">
    <property type="nucleotide sequence ID" value="NZ_CCSE01000001.1"/>
</dbReference>
<organism evidence="2 3">
    <name type="scientific">Jeotgalicoccus saudimassiliensis</name>
    <dbReference type="NCBI Taxonomy" id="1461582"/>
    <lineage>
        <taxon>Bacteria</taxon>
        <taxon>Bacillati</taxon>
        <taxon>Bacillota</taxon>
        <taxon>Bacilli</taxon>
        <taxon>Bacillales</taxon>
        <taxon>Staphylococcaceae</taxon>
        <taxon>Jeotgalicoccus</taxon>
    </lineage>
</organism>
<feature type="transmembrane region" description="Helical" evidence="1">
    <location>
        <begin position="269"/>
        <end position="291"/>
    </location>
</feature>
<dbReference type="HOGENOM" id="CLU_908448_0_0_9"/>
<evidence type="ECO:0008006" key="4">
    <source>
        <dbReference type="Google" id="ProtNLM"/>
    </source>
</evidence>
<keyword evidence="1" id="KW-0812">Transmembrane</keyword>
<feature type="transmembrane region" description="Helical" evidence="1">
    <location>
        <begin position="212"/>
        <end position="230"/>
    </location>
</feature>
<keyword evidence="3" id="KW-1185">Reference proteome</keyword>
<dbReference type="PANTHER" id="PTHR41324">
    <property type="entry name" value="MEMBRANE PROTEIN-RELATED"/>
    <property type="match status" value="1"/>
</dbReference>